<evidence type="ECO:0000256" key="6">
    <source>
        <dbReference type="ARBA" id="ARBA00022723"/>
    </source>
</evidence>
<evidence type="ECO:0000256" key="9">
    <source>
        <dbReference type="ARBA" id="ARBA00022833"/>
    </source>
</evidence>
<dbReference type="EMBL" id="LR746272">
    <property type="protein sequence ID" value="CAA7402116.1"/>
    <property type="molecule type" value="Genomic_DNA"/>
</dbReference>
<evidence type="ECO:0000256" key="12">
    <source>
        <dbReference type="SAM" id="MobiDB-lite"/>
    </source>
</evidence>
<sequence>MVKFSAEEGKNRTGKRRCLPSSSCPLSDSGEEDGDAGDAGEADAATTGDWESSEHSSGGGNGSFDGGKESVTVTIDLDVLECPICYEIMDPPIFQCQNGHITCSSCCAKMNRCHSCLLPLGPTRCLALEKVVESIKVPCPYAGNGCGEIVGYAQRDAHKAACSHAPCHCPIAGCAFTGSVPQLARHFRSLHAHCGSSLPYNRSLKLSLDDREPFHVLVGADGILFLLLNNSSAPVGNAVSMVCIGPSSLKGRFSYQLKAKSGESCVQFESAVAAVRRRDQPLLPPDFLLLPLGFCGDQGRLSLDVSVWAKVP</sequence>
<dbReference type="PANTHER" id="PTHR46632:SF16">
    <property type="entry name" value="E3 UBIQUITIN-PROTEIN LIGASE SINA-LIKE 10"/>
    <property type="match status" value="1"/>
</dbReference>
<evidence type="ECO:0000256" key="8">
    <source>
        <dbReference type="ARBA" id="ARBA00022786"/>
    </source>
</evidence>
<name>A0A7I8KXR2_SPIIN</name>
<organism evidence="14 15">
    <name type="scientific">Spirodela intermedia</name>
    <name type="common">Intermediate duckweed</name>
    <dbReference type="NCBI Taxonomy" id="51605"/>
    <lineage>
        <taxon>Eukaryota</taxon>
        <taxon>Viridiplantae</taxon>
        <taxon>Streptophyta</taxon>
        <taxon>Embryophyta</taxon>
        <taxon>Tracheophyta</taxon>
        <taxon>Spermatophyta</taxon>
        <taxon>Magnoliopsida</taxon>
        <taxon>Liliopsida</taxon>
        <taxon>Araceae</taxon>
        <taxon>Lemnoideae</taxon>
        <taxon>Spirodela</taxon>
    </lineage>
</organism>
<evidence type="ECO:0000256" key="11">
    <source>
        <dbReference type="PROSITE-ProRule" id="PRU00455"/>
    </source>
</evidence>
<keyword evidence="8" id="KW-0833">Ubl conjugation pathway</keyword>
<dbReference type="GO" id="GO:0008270">
    <property type="term" value="F:zinc ion binding"/>
    <property type="evidence" value="ECO:0007669"/>
    <property type="project" value="UniProtKB-KW"/>
</dbReference>
<feature type="region of interest" description="Disordered" evidence="12">
    <location>
        <begin position="1"/>
        <end position="65"/>
    </location>
</feature>
<dbReference type="Pfam" id="PF21362">
    <property type="entry name" value="Sina_RING"/>
    <property type="match status" value="1"/>
</dbReference>
<dbReference type="InterPro" id="IPR044286">
    <property type="entry name" value="SINL_plant"/>
</dbReference>
<dbReference type="Pfam" id="PF21361">
    <property type="entry name" value="Sina_ZnF"/>
    <property type="match status" value="1"/>
</dbReference>
<protein>
    <recommendedName>
        <fullName evidence="4">RING-type E3 ubiquitin transferase</fullName>
        <ecNumber evidence="4">2.3.2.27</ecNumber>
    </recommendedName>
</protein>
<dbReference type="Gene3D" id="3.30.40.10">
    <property type="entry name" value="Zinc/RING finger domain, C3HC4 (zinc finger)"/>
    <property type="match status" value="1"/>
</dbReference>
<feature type="domain" description="SIAH-type" evidence="13">
    <location>
        <begin position="134"/>
        <end position="192"/>
    </location>
</feature>
<dbReference type="InterPro" id="IPR013083">
    <property type="entry name" value="Znf_RING/FYVE/PHD"/>
</dbReference>
<keyword evidence="6" id="KW-0479">Metal-binding</keyword>
<dbReference type="PANTHER" id="PTHR46632">
    <property type="entry name" value="E3 UBIQUITIN-PROTEIN LIGASE SINA-LIKE 4"/>
    <property type="match status" value="1"/>
</dbReference>
<comment type="catalytic activity">
    <reaction evidence="1">
        <text>S-ubiquitinyl-[E2 ubiquitin-conjugating enzyme]-L-cysteine + [acceptor protein]-L-lysine = [E2 ubiquitin-conjugating enzyme]-L-cysteine + N(6)-ubiquitinyl-[acceptor protein]-L-lysine.</text>
        <dbReference type="EC" id="2.3.2.27"/>
    </reaction>
</comment>
<dbReference type="OrthoDB" id="4788989at2759"/>
<dbReference type="PROSITE" id="PS51081">
    <property type="entry name" value="ZF_SIAH"/>
    <property type="match status" value="1"/>
</dbReference>
<reference evidence="14" key="1">
    <citation type="submission" date="2020-02" db="EMBL/GenBank/DDBJ databases">
        <authorList>
            <person name="Scholz U."/>
            <person name="Mascher M."/>
            <person name="Fiebig A."/>
        </authorList>
    </citation>
    <scope>NUCLEOTIDE SEQUENCE</scope>
</reference>
<keyword evidence="15" id="KW-1185">Reference proteome</keyword>
<feature type="compositionally biased region" description="Basic and acidic residues" evidence="12">
    <location>
        <begin position="1"/>
        <end position="11"/>
    </location>
</feature>
<evidence type="ECO:0000256" key="4">
    <source>
        <dbReference type="ARBA" id="ARBA00012483"/>
    </source>
</evidence>
<comment type="function">
    <text evidence="10">E3 ubiquitin-protein ligase that mediates ubiquitination and subsequent proteasomal degradation of target proteins. E3 ubiquitin ligases accept ubiquitin from an E2 ubiquitin-conjugating enzyme in the form of a thioester and then directly transfers the ubiquitin to targeted substrates. It probably triggers the ubiquitin-mediated degradation of different substrates.</text>
</comment>
<dbReference type="GO" id="GO:0016567">
    <property type="term" value="P:protein ubiquitination"/>
    <property type="evidence" value="ECO:0007669"/>
    <property type="project" value="UniProtKB-UniPathway"/>
</dbReference>
<keyword evidence="5" id="KW-0808">Transferase</keyword>
<evidence type="ECO:0000256" key="1">
    <source>
        <dbReference type="ARBA" id="ARBA00000900"/>
    </source>
</evidence>
<evidence type="ECO:0000259" key="13">
    <source>
        <dbReference type="PROSITE" id="PS51081"/>
    </source>
</evidence>
<evidence type="ECO:0000256" key="3">
    <source>
        <dbReference type="ARBA" id="ARBA00009119"/>
    </source>
</evidence>
<evidence type="ECO:0000256" key="10">
    <source>
        <dbReference type="ARBA" id="ARBA00024004"/>
    </source>
</evidence>
<dbReference type="InterPro" id="IPR013010">
    <property type="entry name" value="Znf_SIAH"/>
</dbReference>
<evidence type="ECO:0000256" key="2">
    <source>
        <dbReference type="ARBA" id="ARBA00004906"/>
    </source>
</evidence>
<accession>A0A7I8KXR2</accession>
<evidence type="ECO:0000256" key="5">
    <source>
        <dbReference type="ARBA" id="ARBA00022679"/>
    </source>
</evidence>
<dbReference type="UniPathway" id="UPA00143"/>
<gene>
    <name evidence="14" type="ORF">SI8410_09012794</name>
</gene>
<dbReference type="EC" id="2.3.2.27" evidence="4"/>
<evidence type="ECO:0000313" key="14">
    <source>
        <dbReference type="EMBL" id="CAA7402116.1"/>
    </source>
</evidence>
<evidence type="ECO:0000256" key="7">
    <source>
        <dbReference type="ARBA" id="ARBA00022771"/>
    </source>
</evidence>
<dbReference type="SUPFAM" id="SSF49599">
    <property type="entry name" value="TRAF domain-like"/>
    <property type="match status" value="1"/>
</dbReference>
<dbReference type="GO" id="GO:0061630">
    <property type="term" value="F:ubiquitin protein ligase activity"/>
    <property type="evidence" value="ECO:0007669"/>
    <property type="project" value="UniProtKB-EC"/>
</dbReference>
<keyword evidence="9" id="KW-0862">Zinc</keyword>
<dbReference type="Proteomes" id="UP000663760">
    <property type="component" value="Chromosome 9"/>
</dbReference>
<dbReference type="InterPro" id="IPR049548">
    <property type="entry name" value="Sina-like_RING"/>
</dbReference>
<evidence type="ECO:0000313" key="15">
    <source>
        <dbReference type="Proteomes" id="UP000663760"/>
    </source>
</evidence>
<keyword evidence="7 11" id="KW-0863">Zinc-finger</keyword>
<proteinExistence type="inferred from homology"/>
<dbReference type="CDD" id="cd16571">
    <property type="entry name" value="RING-HC_SIAHs"/>
    <property type="match status" value="1"/>
</dbReference>
<dbReference type="AlphaFoldDB" id="A0A7I8KXR2"/>
<comment type="similarity">
    <text evidence="3">Belongs to the SINA (Seven in absentia) family.</text>
</comment>
<feature type="compositionally biased region" description="Acidic residues" evidence="12">
    <location>
        <begin position="29"/>
        <end position="41"/>
    </location>
</feature>
<comment type="pathway">
    <text evidence="2">Protein modification; protein ubiquitination.</text>
</comment>